<evidence type="ECO:0000313" key="2">
    <source>
        <dbReference type="Proteomes" id="UP000275078"/>
    </source>
</evidence>
<protein>
    <submittedName>
        <fullName evidence="1">Uncharacterized protein</fullName>
    </submittedName>
</protein>
<sequence>MSNLVLRNNCNFMIRKVPHIAYQTPPIIQSDLSWTPLTVDDDGLLNIPHPPSSTLGEWVHWARVVRLNAFIAARDSQPQDWYPIWVHDEHLNDPCPSSTWHEWAGMNGYWGGIVVDERPEVVDLSREGGCNWRPLIVLEDKWMNYYCETCRPTSYMSEWVGLADYARLWARVNGTWDELMVDWMCERNTAPWRPLVLLGDGWLNVVWADECSSRFREWEEKCEKAKLDKEISTVPLISLIRDMVALEIESLGLELLGEEEEDVAREPEAQAGTHTS</sequence>
<evidence type="ECO:0000313" key="1">
    <source>
        <dbReference type="EMBL" id="RPA75086.1"/>
    </source>
</evidence>
<dbReference type="EMBL" id="ML119772">
    <property type="protein sequence ID" value="RPA75086.1"/>
    <property type="molecule type" value="Genomic_DNA"/>
</dbReference>
<dbReference type="Proteomes" id="UP000275078">
    <property type="component" value="Unassembled WGS sequence"/>
</dbReference>
<name>A0A3N4HQ34_ASCIM</name>
<reference evidence="1 2" key="1">
    <citation type="journal article" date="2018" name="Nat. Ecol. Evol.">
        <title>Pezizomycetes genomes reveal the molecular basis of ectomycorrhizal truffle lifestyle.</title>
        <authorList>
            <person name="Murat C."/>
            <person name="Payen T."/>
            <person name="Noel B."/>
            <person name="Kuo A."/>
            <person name="Morin E."/>
            <person name="Chen J."/>
            <person name="Kohler A."/>
            <person name="Krizsan K."/>
            <person name="Balestrini R."/>
            <person name="Da Silva C."/>
            <person name="Montanini B."/>
            <person name="Hainaut M."/>
            <person name="Levati E."/>
            <person name="Barry K.W."/>
            <person name="Belfiori B."/>
            <person name="Cichocki N."/>
            <person name="Clum A."/>
            <person name="Dockter R.B."/>
            <person name="Fauchery L."/>
            <person name="Guy J."/>
            <person name="Iotti M."/>
            <person name="Le Tacon F."/>
            <person name="Lindquist E.A."/>
            <person name="Lipzen A."/>
            <person name="Malagnac F."/>
            <person name="Mello A."/>
            <person name="Molinier V."/>
            <person name="Miyauchi S."/>
            <person name="Poulain J."/>
            <person name="Riccioni C."/>
            <person name="Rubini A."/>
            <person name="Sitrit Y."/>
            <person name="Splivallo R."/>
            <person name="Traeger S."/>
            <person name="Wang M."/>
            <person name="Zifcakova L."/>
            <person name="Wipf D."/>
            <person name="Zambonelli A."/>
            <person name="Paolocci F."/>
            <person name="Nowrousian M."/>
            <person name="Ottonello S."/>
            <person name="Baldrian P."/>
            <person name="Spatafora J.W."/>
            <person name="Henrissat B."/>
            <person name="Nagy L.G."/>
            <person name="Aury J.M."/>
            <person name="Wincker P."/>
            <person name="Grigoriev I.V."/>
            <person name="Bonfante P."/>
            <person name="Martin F.M."/>
        </authorList>
    </citation>
    <scope>NUCLEOTIDE SEQUENCE [LARGE SCALE GENOMIC DNA]</scope>
    <source>
        <strain evidence="1 2">RN42</strain>
    </source>
</reference>
<organism evidence="1 2">
    <name type="scientific">Ascobolus immersus RN42</name>
    <dbReference type="NCBI Taxonomy" id="1160509"/>
    <lineage>
        <taxon>Eukaryota</taxon>
        <taxon>Fungi</taxon>
        <taxon>Dikarya</taxon>
        <taxon>Ascomycota</taxon>
        <taxon>Pezizomycotina</taxon>
        <taxon>Pezizomycetes</taxon>
        <taxon>Pezizales</taxon>
        <taxon>Ascobolaceae</taxon>
        <taxon>Ascobolus</taxon>
    </lineage>
</organism>
<gene>
    <name evidence="1" type="ORF">BJ508DRAFT_365889</name>
</gene>
<proteinExistence type="predicted"/>
<keyword evidence="2" id="KW-1185">Reference proteome</keyword>
<dbReference type="AlphaFoldDB" id="A0A3N4HQ34"/>
<accession>A0A3N4HQ34</accession>